<name>A0AB37USD8_9CYAN</name>
<proteinExistence type="predicted"/>
<organism evidence="2 3">
    <name type="scientific">Chroococcidiopsis cubana SAG 39.79</name>
    <dbReference type="NCBI Taxonomy" id="388085"/>
    <lineage>
        <taxon>Bacteria</taxon>
        <taxon>Bacillati</taxon>
        <taxon>Cyanobacteriota</taxon>
        <taxon>Cyanophyceae</taxon>
        <taxon>Chroococcidiopsidales</taxon>
        <taxon>Chroococcidiopsidaceae</taxon>
        <taxon>Chroococcidiopsis</taxon>
    </lineage>
</organism>
<accession>A0AB37USD8</accession>
<dbReference type="AlphaFoldDB" id="A0AB37USD8"/>
<reference evidence="2 3" key="1">
    <citation type="journal article" date="2019" name="Genome Biol. Evol.">
        <title>Day and night: Metabolic profiles and evolutionary relationships of six axenic non-marine cyanobacteria.</title>
        <authorList>
            <person name="Will S.E."/>
            <person name="Henke P."/>
            <person name="Boedeker C."/>
            <person name="Huang S."/>
            <person name="Brinkmann H."/>
            <person name="Rohde M."/>
            <person name="Jarek M."/>
            <person name="Friedl T."/>
            <person name="Seufert S."/>
            <person name="Schumacher M."/>
            <person name="Overmann J."/>
            <person name="Neumann-Schaal M."/>
            <person name="Petersen J."/>
        </authorList>
    </citation>
    <scope>NUCLEOTIDE SEQUENCE [LARGE SCALE GENOMIC DNA]</scope>
    <source>
        <strain evidence="2 3">SAG 39.79</strain>
    </source>
</reference>
<sequence>MHRLPFDRPRFHSSNFIPLTQLAVLAIALLLLLMIFYMGTQLSALARKPPPSLVQLVDGQVIQVAPALSDYRTLGVVSRVAQEWETLTYNWSGKLPNGKTDPGINIGEGKKVTTATWDAAFLLSEDFRREFLQGIADITPAEIFECPDRGVCQLQTVLQIDRLLPPKQIDRGQWSIDSIGHLLAFNLSQPIGDPMPINKRIRLKAIPPPRYPLEKGLSPLQQAAYHLREAGLEIILIEDIPNAA</sequence>
<feature type="transmembrane region" description="Helical" evidence="1">
    <location>
        <begin position="16"/>
        <end position="38"/>
    </location>
</feature>
<keyword evidence="3" id="KW-1185">Reference proteome</keyword>
<keyword evidence="1" id="KW-0812">Transmembrane</keyword>
<keyword evidence="1" id="KW-1133">Transmembrane helix</keyword>
<comment type="caution">
    <text evidence="2">The sequence shown here is derived from an EMBL/GenBank/DDBJ whole genome shotgun (WGS) entry which is preliminary data.</text>
</comment>
<dbReference type="RefSeq" id="WP_106165805.1">
    <property type="nucleotide sequence ID" value="NZ_JAVKZF010000005.1"/>
</dbReference>
<gene>
    <name evidence="2" type="ORF">DSM107010_05500</name>
</gene>
<keyword evidence="1" id="KW-0472">Membrane</keyword>
<evidence type="ECO:0000256" key="1">
    <source>
        <dbReference type="SAM" id="Phobius"/>
    </source>
</evidence>
<dbReference type="Proteomes" id="UP000282574">
    <property type="component" value="Unassembled WGS sequence"/>
</dbReference>
<dbReference type="EMBL" id="RSCK01000003">
    <property type="protein sequence ID" value="RUT14067.1"/>
    <property type="molecule type" value="Genomic_DNA"/>
</dbReference>
<protein>
    <submittedName>
        <fullName evidence="2">Uncharacterized protein</fullName>
    </submittedName>
</protein>
<evidence type="ECO:0000313" key="3">
    <source>
        <dbReference type="Proteomes" id="UP000282574"/>
    </source>
</evidence>
<evidence type="ECO:0000313" key="2">
    <source>
        <dbReference type="EMBL" id="RUT14067.1"/>
    </source>
</evidence>